<accession>A0A4Q1BVN1</accession>
<dbReference type="AlphaFoldDB" id="A0A4Q1BVN1"/>
<name>A0A4Q1BVN1_TREME</name>
<dbReference type="Gene3D" id="3.60.130.30">
    <property type="match status" value="1"/>
</dbReference>
<proteinExistence type="predicted"/>
<protein>
    <submittedName>
        <fullName evidence="1">Uncharacterized protein</fullName>
    </submittedName>
</protein>
<dbReference type="EMBL" id="SDIL01000003">
    <property type="protein sequence ID" value="RXK42185.1"/>
    <property type="molecule type" value="Genomic_DNA"/>
</dbReference>
<evidence type="ECO:0000313" key="1">
    <source>
        <dbReference type="EMBL" id="RXK42185.1"/>
    </source>
</evidence>
<dbReference type="VEuPathDB" id="FungiDB:TREMEDRAFT_63134"/>
<sequence length="364" mass="40779">MTRDRNKARRQHKNQAEDQLLLFQLPTRFRHTVYHPSLLSPAGLSEELFISTFFQKQTFLSHSDHLLIPNPEYQSRNSSIPCYAAFRLKGMVSAGQQETLYTLVQNVWDVGLRSHTVASRGADFHQWWFGVWCRYAKHSVISADSRQKGSQKEVLELVKAFDGIFGDKPRSMLHRLDKKVAISMAHNHWHVHNYLKGLKTKYENKTTPTDRATQMPSSFRKTAESLDSTHSEAKAIRLGGMGMMLAVSWGEGTEWHIDAKDYGHHYTIVSVLTSPAVLHLPELGCTIPVYPGDVVGFLAHRYLHKLEPLPAVGTSPFIKNSAAFMGITPMLAKYKESVGSVGNVGESVGGEAGSGSRRQVVFTC</sequence>
<keyword evidence="2" id="KW-1185">Reference proteome</keyword>
<dbReference type="OMA" id="RFINTID"/>
<comment type="caution">
    <text evidence="1">The sequence shown here is derived from an EMBL/GenBank/DDBJ whole genome shotgun (WGS) entry which is preliminary data.</text>
</comment>
<dbReference type="Proteomes" id="UP000289152">
    <property type="component" value="Unassembled WGS sequence"/>
</dbReference>
<organism evidence="1 2">
    <name type="scientific">Tremella mesenterica</name>
    <name type="common">Jelly fungus</name>
    <dbReference type="NCBI Taxonomy" id="5217"/>
    <lineage>
        <taxon>Eukaryota</taxon>
        <taxon>Fungi</taxon>
        <taxon>Dikarya</taxon>
        <taxon>Basidiomycota</taxon>
        <taxon>Agaricomycotina</taxon>
        <taxon>Tremellomycetes</taxon>
        <taxon>Tremellales</taxon>
        <taxon>Tremellaceae</taxon>
        <taxon>Tremella</taxon>
    </lineage>
</organism>
<dbReference type="OrthoDB" id="10642884at2759"/>
<evidence type="ECO:0000313" key="2">
    <source>
        <dbReference type="Proteomes" id="UP000289152"/>
    </source>
</evidence>
<dbReference type="InParanoid" id="A0A4Q1BVN1"/>
<reference evidence="1 2" key="1">
    <citation type="submission" date="2016-06" db="EMBL/GenBank/DDBJ databases">
        <title>Evolution of pathogenesis and genome organization in the Tremellales.</title>
        <authorList>
            <person name="Cuomo C."/>
            <person name="Litvintseva A."/>
            <person name="Heitman J."/>
            <person name="Chen Y."/>
            <person name="Sun S."/>
            <person name="Springer D."/>
            <person name="Dromer F."/>
            <person name="Young S."/>
            <person name="Zeng Q."/>
            <person name="Chapman S."/>
            <person name="Gujja S."/>
            <person name="Saif S."/>
            <person name="Birren B."/>
        </authorList>
    </citation>
    <scope>NUCLEOTIDE SEQUENCE [LARGE SCALE GENOMIC DNA]</scope>
    <source>
        <strain evidence="1 2">ATCC 28783</strain>
    </source>
</reference>
<gene>
    <name evidence="1" type="ORF">M231_00542</name>
</gene>